<dbReference type="InterPro" id="IPR024637">
    <property type="entry name" value="Ctk3_C"/>
</dbReference>
<feature type="region of interest" description="Disordered" evidence="1">
    <location>
        <begin position="230"/>
        <end position="350"/>
    </location>
</feature>
<evidence type="ECO:0000313" key="4">
    <source>
        <dbReference type="Proteomes" id="UP000646827"/>
    </source>
</evidence>
<sequence length="350" mass="39127">MDPFECRLNFIALLEKLNASQQSIHKVAHYAVRHCNLAEDLYSCLLEQLDKASINARVNIIYVLDSIFTQGKRAGFNGYQDLTRHDLARIIKTVVPNDSKGNVNIGNTLKILSSWRKRKYFDGEVIDTVEKPLLDREAAAAGSSQTTAGEDGFSKEDILRRMEEDRERHKRFREEVWIRPAEESVDAEFQQLWESTEPLVPETDYEVMMLQNMLRLPQYAWHHMLSQRSPATENNTMATTTTTTTTTAVANVTDNKSERNGVSLVPSSVSPSSPSPPTTKIDDDPMDTTADQPLSSPEEEKQQQPSPSHSSQQPLTTDVSTAVVPSPISQILNEDTLLSPESSPLTPTSP</sequence>
<feature type="compositionally biased region" description="Low complexity" evidence="1">
    <location>
        <begin position="231"/>
        <end position="254"/>
    </location>
</feature>
<dbReference type="PROSITE" id="PS51391">
    <property type="entry name" value="CID"/>
    <property type="match status" value="1"/>
</dbReference>
<feature type="compositionally biased region" description="Low complexity" evidence="1">
    <location>
        <begin position="303"/>
        <end position="314"/>
    </location>
</feature>
<dbReference type="InterPro" id="IPR024638">
    <property type="entry name" value="Ctk3_N"/>
</dbReference>
<comment type="caution">
    <text evidence="3">The sequence shown here is derived from an EMBL/GenBank/DDBJ whole genome shotgun (WGS) entry which is preliminary data.</text>
</comment>
<dbReference type="OrthoDB" id="21266at2759"/>
<dbReference type="GO" id="GO:0045943">
    <property type="term" value="P:positive regulation of transcription by RNA polymerase I"/>
    <property type="evidence" value="ECO:0007669"/>
    <property type="project" value="TreeGrafter"/>
</dbReference>
<dbReference type="Pfam" id="PF12350">
    <property type="entry name" value="CTK3_C"/>
    <property type="match status" value="1"/>
</dbReference>
<accession>A0A8H7RXN8</accession>
<dbReference type="InterPro" id="IPR006569">
    <property type="entry name" value="CID_dom"/>
</dbReference>
<gene>
    <name evidence="3" type="ORF">INT45_000946</name>
</gene>
<evidence type="ECO:0000259" key="2">
    <source>
        <dbReference type="PROSITE" id="PS51391"/>
    </source>
</evidence>
<evidence type="ECO:0000256" key="1">
    <source>
        <dbReference type="SAM" id="MobiDB-lite"/>
    </source>
</evidence>
<keyword evidence="4" id="KW-1185">Reference proteome</keyword>
<dbReference type="EMBL" id="JAEPRB010000225">
    <property type="protein sequence ID" value="KAG2218520.1"/>
    <property type="molecule type" value="Genomic_DNA"/>
</dbReference>
<evidence type="ECO:0000313" key="3">
    <source>
        <dbReference type="EMBL" id="KAG2218520.1"/>
    </source>
</evidence>
<dbReference type="InterPro" id="IPR008942">
    <property type="entry name" value="ENTH_VHS"/>
</dbReference>
<name>A0A8H7RXN8_9FUNG</name>
<dbReference type="Proteomes" id="UP000646827">
    <property type="component" value="Unassembled WGS sequence"/>
</dbReference>
<dbReference type="PANTHER" id="PTHR28291">
    <property type="entry name" value="CTD KINASE SUBUNIT GAMMA"/>
    <property type="match status" value="1"/>
</dbReference>
<feature type="domain" description="CID" evidence="2">
    <location>
        <begin position="2"/>
        <end position="137"/>
    </location>
</feature>
<dbReference type="AlphaFoldDB" id="A0A8H7RXN8"/>
<dbReference type="SUPFAM" id="SSF48464">
    <property type="entry name" value="ENTH/VHS domain"/>
    <property type="match status" value="1"/>
</dbReference>
<organism evidence="3 4">
    <name type="scientific">Circinella minor</name>
    <dbReference type="NCBI Taxonomy" id="1195481"/>
    <lineage>
        <taxon>Eukaryota</taxon>
        <taxon>Fungi</taxon>
        <taxon>Fungi incertae sedis</taxon>
        <taxon>Mucoromycota</taxon>
        <taxon>Mucoromycotina</taxon>
        <taxon>Mucoromycetes</taxon>
        <taxon>Mucorales</taxon>
        <taxon>Lichtheimiaceae</taxon>
        <taxon>Circinella</taxon>
    </lineage>
</organism>
<proteinExistence type="predicted"/>
<dbReference type="InterPro" id="IPR042326">
    <property type="entry name" value="Ctk3"/>
</dbReference>
<dbReference type="GO" id="GO:0032786">
    <property type="term" value="P:positive regulation of DNA-templated transcription, elongation"/>
    <property type="evidence" value="ECO:0007669"/>
    <property type="project" value="InterPro"/>
</dbReference>
<protein>
    <recommendedName>
        <fullName evidence="2">CID domain-containing protein</fullName>
    </recommendedName>
</protein>
<dbReference type="SMART" id="SM00582">
    <property type="entry name" value="RPR"/>
    <property type="match status" value="1"/>
</dbReference>
<feature type="compositionally biased region" description="Low complexity" evidence="1">
    <location>
        <begin position="262"/>
        <end position="272"/>
    </location>
</feature>
<dbReference type="PANTHER" id="PTHR28291:SF1">
    <property type="entry name" value="CTD KINASE SUBUNIT GAMMA"/>
    <property type="match status" value="1"/>
</dbReference>
<dbReference type="Pfam" id="PF12243">
    <property type="entry name" value="CTK3"/>
    <property type="match status" value="1"/>
</dbReference>
<feature type="compositionally biased region" description="Low complexity" evidence="1">
    <location>
        <begin position="336"/>
        <end position="350"/>
    </location>
</feature>
<reference evidence="3 4" key="1">
    <citation type="submission" date="2020-12" db="EMBL/GenBank/DDBJ databases">
        <title>Metabolic potential, ecology and presence of endohyphal bacteria is reflected in genomic diversity of Mucoromycotina.</title>
        <authorList>
            <person name="Muszewska A."/>
            <person name="Okrasinska A."/>
            <person name="Steczkiewicz K."/>
            <person name="Drgas O."/>
            <person name="Orlowska M."/>
            <person name="Perlinska-Lenart U."/>
            <person name="Aleksandrzak-Piekarczyk T."/>
            <person name="Szatraj K."/>
            <person name="Zielenkiewicz U."/>
            <person name="Pilsyk S."/>
            <person name="Malc E."/>
            <person name="Mieczkowski P."/>
            <person name="Kruszewska J.S."/>
            <person name="Biernat P."/>
            <person name="Pawlowska J."/>
        </authorList>
    </citation>
    <scope>NUCLEOTIDE SEQUENCE [LARGE SCALE GENOMIC DNA]</scope>
    <source>
        <strain evidence="3 4">CBS 142.35</strain>
    </source>
</reference>
<dbReference type="GO" id="GO:0070692">
    <property type="term" value="C:CTDK-1 complex"/>
    <property type="evidence" value="ECO:0007669"/>
    <property type="project" value="InterPro"/>
</dbReference>
<dbReference type="Gene3D" id="1.25.40.90">
    <property type="match status" value="1"/>
</dbReference>